<evidence type="ECO:0000313" key="1">
    <source>
        <dbReference type="EMBL" id="AON97494.1"/>
    </source>
</evidence>
<organism evidence="1 2">
    <name type="scientific">Rhodococcus phage ChewyVIII</name>
    <dbReference type="NCBI Taxonomy" id="1887657"/>
    <lineage>
        <taxon>Viruses</taxon>
        <taxon>Duplodnaviria</taxon>
        <taxon>Heunggongvirae</taxon>
        <taxon>Uroviricota</taxon>
        <taxon>Caudoviricetes</taxon>
        <taxon>Chewyvirus</taxon>
        <taxon>Chewyvirus chewyVIII</taxon>
    </lineage>
</organism>
<accession>A0A1C9EI87</accession>
<evidence type="ECO:0008006" key="3">
    <source>
        <dbReference type="Google" id="ProtNLM"/>
    </source>
</evidence>
<keyword evidence="2" id="KW-1185">Reference proteome</keyword>
<dbReference type="GeneID" id="80018771"/>
<sequence length="68" mass="8158">MTPRRAPRYAVGDKVEYKGFVYLVKEVLWRKAKDRHLYPAYLLVRRYGTTRRHQTYAMTSGPNLRKVK</sequence>
<gene>
    <name evidence="1" type="primary">73</name>
    <name evidence="1" type="ORF">SEA_CHEWYVIII_73</name>
</gene>
<dbReference type="EMBL" id="KX557288">
    <property type="protein sequence ID" value="AON97494.1"/>
    <property type="molecule type" value="Genomic_DNA"/>
</dbReference>
<dbReference type="RefSeq" id="YP_010754190.1">
    <property type="nucleotide sequence ID" value="NC_073456.1"/>
</dbReference>
<proteinExistence type="predicted"/>
<evidence type="ECO:0000313" key="2">
    <source>
        <dbReference type="Proteomes" id="UP000221751"/>
    </source>
</evidence>
<name>A0A1C9EI87_9CAUD</name>
<reference evidence="2" key="1">
    <citation type="submission" date="2016-07" db="EMBL/GenBank/DDBJ databases">
        <authorList>
            <person name="Florea S."/>
            <person name="Webb J.S."/>
            <person name="Jaromczyk J."/>
            <person name="Schardl C.L."/>
        </authorList>
    </citation>
    <scope>NUCLEOTIDE SEQUENCE [LARGE SCALE GENOMIC DNA]</scope>
</reference>
<dbReference type="Proteomes" id="UP000221751">
    <property type="component" value="Segment"/>
</dbReference>
<protein>
    <recommendedName>
        <fullName evidence="3">DUF1653 domain-containing protein</fullName>
    </recommendedName>
</protein>
<dbReference type="KEGG" id="vg:80018771"/>